<evidence type="ECO:0000259" key="12">
    <source>
        <dbReference type="Pfam" id="PF02852"/>
    </source>
</evidence>
<dbReference type="InterPro" id="IPR036188">
    <property type="entry name" value="FAD/NAD-bd_sf"/>
</dbReference>
<feature type="binding site" evidence="8">
    <location>
        <begin position="211"/>
        <end position="218"/>
    </location>
    <ligand>
        <name>NAD(+)</name>
        <dbReference type="ChEBI" id="CHEBI:57540"/>
    </ligand>
</feature>
<keyword evidence="6" id="KW-1015">Disulfide bond</keyword>
<keyword evidence="7 10" id="KW-0676">Redox-active center</keyword>
<feature type="domain" description="FAD/NAD(P)-binding" evidence="13">
    <location>
        <begin position="39"/>
        <end position="353"/>
    </location>
</feature>
<dbReference type="PROSITE" id="PS00837">
    <property type="entry name" value="ALADH_PNT_2"/>
    <property type="match status" value="1"/>
</dbReference>
<dbReference type="NCBIfam" id="NF004991">
    <property type="entry name" value="PRK06370.1-3"/>
    <property type="match status" value="1"/>
</dbReference>
<feature type="transmembrane region" description="Helical" evidence="11">
    <location>
        <begin position="39"/>
        <end position="62"/>
    </location>
</feature>
<evidence type="ECO:0000256" key="7">
    <source>
        <dbReference type="ARBA" id="ARBA00023284"/>
    </source>
</evidence>
<evidence type="ECO:0000256" key="8">
    <source>
        <dbReference type="PIRSR" id="PIRSR000350-3"/>
    </source>
</evidence>
<dbReference type="Pfam" id="PF07992">
    <property type="entry name" value="Pyr_redox_2"/>
    <property type="match status" value="1"/>
</dbReference>
<dbReference type="PANTHER" id="PTHR43014">
    <property type="entry name" value="MERCURIC REDUCTASE"/>
    <property type="match status" value="1"/>
</dbReference>
<feature type="binding site" evidence="8">
    <location>
        <position position="234"/>
    </location>
    <ligand>
        <name>NAD(+)</name>
        <dbReference type="ChEBI" id="CHEBI:57540"/>
    </ligand>
</feature>
<keyword evidence="2 10" id="KW-0285">Flavoprotein</keyword>
<name>A0A832EJ61_9BACT</name>
<keyword evidence="5 10" id="KW-0560">Oxidoreductase</keyword>
<evidence type="ECO:0000256" key="5">
    <source>
        <dbReference type="ARBA" id="ARBA00023002"/>
    </source>
</evidence>
<comment type="caution">
    <text evidence="14">The sequence shown here is derived from an EMBL/GenBank/DDBJ whole genome shotgun (WGS) entry which is preliminary data.</text>
</comment>
<keyword evidence="8" id="KW-0547">Nucleotide-binding</keyword>
<evidence type="ECO:0000256" key="2">
    <source>
        <dbReference type="ARBA" id="ARBA00022630"/>
    </source>
</evidence>
<dbReference type="SUPFAM" id="SSF51905">
    <property type="entry name" value="FAD/NAD(P)-binding domain"/>
    <property type="match status" value="1"/>
</dbReference>
<dbReference type="InterPro" id="IPR004099">
    <property type="entry name" value="Pyr_nucl-diS_OxRdtase_dimer"/>
</dbReference>
<evidence type="ECO:0000256" key="4">
    <source>
        <dbReference type="ARBA" id="ARBA00022857"/>
    </source>
</evidence>
<comment type="similarity">
    <text evidence="1 10">Belongs to the class-I pyridine nucleotide-disulfide oxidoreductase family.</text>
</comment>
<dbReference type="InterPro" id="IPR016156">
    <property type="entry name" value="FAD/NAD-linked_Rdtase_dimer_sf"/>
</dbReference>
<evidence type="ECO:0000256" key="1">
    <source>
        <dbReference type="ARBA" id="ARBA00007532"/>
    </source>
</evidence>
<dbReference type="Gene3D" id="3.30.390.30">
    <property type="match status" value="1"/>
</dbReference>
<evidence type="ECO:0000256" key="3">
    <source>
        <dbReference type="ARBA" id="ARBA00022827"/>
    </source>
</evidence>
<feature type="disulfide bond" description="Redox-active" evidence="9">
    <location>
        <begin position="76"/>
        <end position="81"/>
    </location>
</feature>
<dbReference type="InterPro" id="IPR001100">
    <property type="entry name" value="Pyr_nuc-diS_OxRdtase"/>
</dbReference>
<feature type="binding site" evidence="8">
    <location>
        <position position="342"/>
    </location>
    <ligand>
        <name>FAD</name>
        <dbReference type="ChEBI" id="CHEBI:57692"/>
    </ligand>
</feature>
<dbReference type="FunFam" id="3.30.390.30:FF:000001">
    <property type="entry name" value="Dihydrolipoyl dehydrogenase"/>
    <property type="match status" value="1"/>
</dbReference>
<evidence type="ECO:0000256" key="10">
    <source>
        <dbReference type="RuleBase" id="RU003691"/>
    </source>
</evidence>
<dbReference type="SUPFAM" id="SSF55424">
    <property type="entry name" value="FAD/NAD-linked reductases, dimerisation (C-terminal) domain"/>
    <property type="match status" value="1"/>
</dbReference>
<reference evidence="14" key="1">
    <citation type="journal article" date="2020" name="mSystems">
        <title>Genome- and Community-Level Interaction Insights into Carbon Utilization and Element Cycling Functions of Hydrothermarchaeota in Hydrothermal Sediment.</title>
        <authorList>
            <person name="Zhou Z."/>
            <person name="Liu Y."/>
            <person name="Xu W."/>
            <person name="Pan J."/>
            <person name="Luo Z.H."/>
            <person name="Li M."/>
        </authorList>
    </citation>
    <scope>NUCLEOTIDE SEQUENCE [LARGE SCALE GENOMIC DNA]</scope>
    <source>
        <strain evidence="14">SpSt-456</strain>
    </source>
</reference>
<dbReference type="GO" id="GO:0050660">
    <property type="term" value="F:flavin adenine dinucleotide binding"/>
    <property type="evidence" value="ECO:0007669"/>
    <property type="project" value="TreeGrafter"/>
</dbReference>
<evidence type="ECO:0000256" key="11">
    <source>
        <dbReference type="SAM" id="Phobius"/>
    </source>
</evidence>
<keyword evidence="4" id="KW-0521">NADP</keyword>
<evidence type="ECO:0000313" key="14">
    <source>
        <dbReference type="EMBL" id="HFK97045.1"/>
    </source>
</evidence>
<gene>
    <name evidence="14" type="ORF">ENS06_06930</name>
</gene>
<dbReference type="AlphaFoldDB" id="A0A832EJ61"/>
<protein>
    <submittedName>
        <fullName evidence="14">Mercuric reductase</fullName>
    </submittedName>
</protein>
<comment type="cofactor">
    <cofactor evidence="8">
        <name>FAD</name>
        <dbReference type="ChEBI" id="CHEBI:57692"/>
    </cofactor>
    <text evidence="8">Binds 1 FAD per subunit.</text>
</comment>
<evidence type="ECO:0000259" key="13">
    <source>
        <dbReference type="Pfam" id="PF07992"/>
    </source>
</evidence>
<dbReference type="GO" id="GO:0003955">
    <property type="term" value="F:NAD(P)H dehydrogenase (quinone) activity"/>
    <property type="evidence" value="ECO:0007669"/>
    <property type="project" value="TreeGrafter"/>
</dbReference>
<dbReference type="PANTHER" id="PTHR43014:SF2">
    <property type="entry name" value="MERCURIC REDUCTASE"/>
    <property type="match status" value="1"/>
</dbReference>
<dbReference type="PRINTS" id="PR00411">
    <property type="entry name" value="PNDRDTASEI"/>
</dbReference>
<dbReference type="InterPro" id="IPR012999">
    <property type="entry name" value="Pyr_OxRdtase_I_AS"/>
</dbReference>
<evidence type="ECO:0000256" key="9">
    <source>
        <dbReference type="PIRSR" id="PIRSR000350-4"/>
    </source>
</evidence>
<evidence type="ECO:0000256" key="6">
    <source>
        <dbReference type="ARBA" id="ARBA00023157"/>
    </source>
</evidence>
<proteinExistence type="inferred from homology"/>
<feature type="binding site" evidence="8">
    <location>
        <position position="302"/>
    </location>
    <ligand>
        <name>NAD(+)</name>
        <dbReference type="ChEBI" id="CHEBI:57540"/>
    </ligand>
</feature>
<dbReference type="InterPro" id="IPR023753">
    <property type="entry name" value="FAD/NAD-binding_dom"/>
</dbReference>
<dbReference type="InterPro" id="IPR008143">
    <property type="entry name" value="Ala_DH/PNT_CS2"/>
</dbReference>
<dbReference type="PRINTS" id="PR00368">
    <property type="entry name" value="FADPNR"/>
</dbReference>
<keyword evidence="11" id="KW-1133">Transmembrane helix</keyword>
<dbReference type="PROSITE" id="PS00076">
    <property type="entry name" value="PYRIDINE_REDOX_1"/>
    <property type="match status" value="1"/>
</dbReference>
<dbReference type="EMBL" id="DSTK01000021">
    <property type="protein sequence ID" value="HFK97045.1"/>
    <property type="molecule type" value="Genomic_DNA"/>
</dbReference>
<keyword evidence="11" id="KW-0472">Membrane</keyword>
<feature type="binding site" evidence="8">
    <location>
        <position position="85"/>
    </location>
    <ligand>
        <name>FAD</name>
        <dbReference type="ChEBI" id="CHEBI:57692"/>
    </ligand>
</feature>
<dbReference type="GO" id="GO:0016668">
    <property type="term" value="F:oxidoreductase activity, acting on a sulfur group of donors, NAD(P) as acceptor"/>
    <property type="evidence" value="ECO:0007669"/>
    <property type="project" value="InterPro"/>
</dbReference>
<keyword evidence="3 8" id="KW-0274">FAD</keyword>
<accession>A0A832EJ61</accession>
<dbReference type="Pfam" id="PF02852">
    <property type="entry name" value="Pyr_redox_dim"/>
    <property type="match status" value="1"/>
</dbReference>
<feature type="domain" description="Pyridine nucleotide-disulphide oxidoreductase dimerisation" evidence="12">
    <location>
        <begin position="377"/>
        <end position="483"/>
    </location>
</feature>
<dbReference type="PIRSF" id="PIRSF000350">
    <property type="entry name" value="Mercury_reductase_MerA"/>
    <property type="match status" value="1"/>
</dbReference>
<dbReference type="FunFam" id="3.50.50.60:FF:000379">
    <property type="entry name" value="Mercuric reductase"/>
    <property type="match status" value="1"/>
</dbReference>
<keyword evidence="8" id="KW-0520">NAD</keyword>
<sequence length="530" mass="56886">MSPSGERWIKLEPWDDANRELAGLVRPAEWKNPVPASRYNLVVIGAGTAGLVAAAGAAGLGAKVALVERRLLGGDCLNVGCVPSKAIIAASRAAAAVRDAHRFGVQVPDGSYADFCRVMERMRRLRASIAPNDSARRFADLGVDVFFGNACFADAETVDVDGTRLRFQKAVIATGARAAAPPIPGLEKIAYLTNETLFSLTELPRRFGIIGAGPIGCEMAQAFARLGSQVILVEAVHGILPREDPDASAIVWKALEQDGVTLLCCGKNLVLDRGPDGSVLMHLNSHGRTIRAAVDQVLVAVGRAPNVEGLHLERAGVAATPKGVVVDDHLRTTNPRIYAAGDVCSPYQFTHAADFMARIVIQNALFFGRAKASALTIPWCTYTDPEIAHVGLYEKDARQQDMAVQTFTLSLSEVDRAVLEGRPDGLVRIHVRKGTDRIVGATIVAPNAGDMIGELSLAMTHRIGLKGLAAAIHPYPTMGEALRKVGDLYNRSRLTPRVHTILSKIMAWRLLFLPKGSARPENPRACAYPE</sequence>
<keyword evidence="11" id="KW-0812">Transmembrane</keyword>
<dbReference type="Gene3D" id="3.50.50.60">
    <property type="entry name" value="FAD/NAD(P)-binding domain"/>
    <property type="match status" value="2"/>
</dbReference>
<organism evidence="14">
    <name type="scientific">Desulfacinum infernum</name>
    <dbReference type="NCBI Taxonomy" id="35837"/>
    <lineage>
        <taxon>Bacteria</taxon>
        <taxon>Pseudomonadati</taxon>
        <taxon>Thermodesulfobacteriota</taxon>
        <taxon>Syntrophobacteria</taxon>
        <taxon>Syntrophobacterales</taxon>
        <taxon>Syntrophobacteraceae</taxon>
        <taxon>Desulfacinum</taxon>
    </lineage>
</organism>